<sequence length="132" mass="15981">METIFEPMGIEGELRVRFTTYRLQEGPRDWWGNLRLSLTTRGEDPVSWERFVELFRENYSLSTHMAAMERDLILLTQGRRSVDEYERRFSELCRLLLELHPSEAKKIERFHDGLTWEIRHWLSLMTFSSFHE</sequence>
<reference evidence="2 3" key="1">
    <citation type="submission" date="2024-01" db="EMBL/GenBank/DDBJ databases">
        <title>The complete chloroplast genome sequence of Lithospermum erythrorhizon: insights into the phylogenetic relationship among Boraginaceae species and the maternal lineages of purple gromwells.</title>
        <authorList>
            <person name="Okada T."/>
            <person name="Watanabe K."/>
        </authorList>
    </citation>
    <scope>NUCLEOTIDE SEQUENCE [LARGE SCALE GENOMIC DNA]</scope>
</reference>
<protein>
    <recommendedName>
        <fullName evidence="1">Retrotransposon gag domain-containing protein</fullName>
    </recommendedName>
</protein>
<dbReference type="Pfam" id="PF03732">
    <property type="entry name" value="Retrotrans_gag"/>
    <property type="match status" value="1"/>
</dbReference>
<accession>A0AAV3RSB6</accession>
<name>A0AAV3RSB6_LITER</name>
<evidence type="ECO:0000313" key="3">
    <source>
        <dbReference type="Proteomes" id="UP001454036"/>
    </source>
</evidence>
<gene>
    <name evidence="2" type="ORF">LIER_30858</name>
</gene>
<proteinExistence type="predicted"/>
<evidence type="ECO:0000313" key="2">
    <source>
        <dbReference type="EMBL" id="GAA0183450.1"/>
    </source>
</evidence>
<feature type="domain" description="Retrotransposon gag" evidence="1">
    <location>
        <begin position="18"/>
        <end position="115"/>
    </location>
</feature>
<dbReference type="AlphaFoldDB" id="A0AAV3RSB6"/>
<keyword evidence="3" id="KW-1185">Reference proteome</keyword>
<dbReference type="InterPro" id="IPR005162">
    <property type="entry name" value="Retrotrans_gag_dom"/>
</dbReference>
<organism evidence="2 3">
    <name type="scientific">Lithospermum erythrorhizon</name>
    <name type="common">Purple gromwell</name>
    <name type="synonym">Lithospermum officinale var. erythrorhizon</name>
    <dbReference type="NCBI Taxonomy" id="34254"/>
    <lineage>
        <taxon>Eukaryota</taxon>
        <taxon>Viridiplantae</taxon>
        <taxon>Streptophyta</taxon>
        <taxon>Embryophyta</taxon>
        <taxon>Tracheophyta</taxon>
        <taxon>Spermatophyta</taxon>
        <taxon>Magnoliopsida</taxon>
        <taxon>eudicotyledons</taxon>
        <taxon>Gunneridae</taxon>
        <taxon>Pentapetalae</taxon>
        <taxon>asterids</taxon>
        <taxon>lamiids</taxon>
        <taxon>Boraginales</taxon>
        <taxon>Boraginaceae</taxon>
        <taxon>Boraginoideae</taxon>
        <taxon>Lithospermeae</taxon>
        <taxon>Lithospermum</taxon>
    </lineage>
</organism>
<comment type="caution">
    <text evidence="2">The sequence shown here is derived from an EMBL/GenBank/DDBJ whole genome shotgun (WGS) entry which is preliminary data.</text>
</comment>
<dbReference type="EMBL" id="BAABME010011239">
    <property type="protein sequence ID" value="GAA0183450.1"/>
    <property type="molecule type" value="Genomic_DNA"/>
</dbReference>
<dbReference type="Proteomes" id="UP001454036">
    <property type="component" value="Unassembled WGS sequence"/>
</dbReference>
<evidence type="ECO:0000259" key="1">
    <source>
        <dbReference type="Pfam" id="PF03732"/>
    </source>
</evidence>